<proteinExistence type="predicted"/>
<protein>
    <submittedName>
        <fullName evidence="3">Uncharacterized protein</fullName>
    </submittedName>
</protein>
<name>A0A6J5XDJ3_PRUAR</name>
<dbReference type="EMBL" id="CAEKKB010000004">
    <property type="protein sequence ID" value="CAB4309164.1"/>
    <property type="molecule type" value="Genomic_DNA"/>
</dbReference>
<evidence type="ECO:0000313" key="4">
    <source>
        <dbReference type="Proteomes" id="UP000507245"/>
    </source>
</evidence>
<evidence type="ECO:0000256" key="2">
    <source>
        <dbReference type="SAM" id="SignalP"/>
    </source>
</evidence>
<feature type="region of interest" description="Disordered" evidence="1">
    <location>
        <begin position="34"/>
        <end position="67"/>
    </location>
</feature>
<evidence type="ECO:0000313" key="3">
    <source>
        <dbReference type="EMBL" id="CAB4309164.1"/>
    </source>
</evidence>
<reference evidence="4" key="1">
    <citation type="journal article" date="2020" name="Genome Biol.">
        <title>Gamete binning: chromosome-level and haplotype-resolved genome assembly enabled by high-throughput single-cell sequencing of gamete genomes.</title>
        <authorList>
            <person name="Campoy J.A."/>
            <person name="Sun H."/>
            <person name="Goel M."/>
            <person name="Jiao W.-B."/>
            <person name="Folz-Donahue K."/>
            <person name="Wang N."/>
            <person name="Rubio M."/>
            <person name="Liu C."/>
            <person name="Kukat C."/>
            <person name="Ruiz D."/>
            <person name="Huettel B."/>
            <person name="Schneeberger K."/>
        </authorList>
    </citation>
    <scope>NUCLEOTIDE SEQUENCE [LARGE SCALE GENOMIC DNA]</scope>
    <source>
        <strain evidence="4">cv. Rojo Pasion</strain>
    </source>
</reference>
<accession>A0A6J5XDJ3</accession>
<keyword evidence="4" id="KW-1185">Reference proteome</keyword>
<feature type="compositionally biased region" description="Pro residues" evidence="1">
    <location>
        <begin position="34"/>
        <end position="45"/>
    </location>
</feature>
<gene>
    <name evidence="3" type="ORF">ORAREDHAP_LOCUS30060</name>
</gene>
<evidence type="ECO:0000256" key="1">
    <source>
        <dbReference type="SAM" id="MobiDB-lite"/>
    </source>
</evidence>
<feature type="signal peptide" evidence="2">
    <location>
        <begin position="1"/>
        <end position="22"/>
    </location>
</feature>
<dbReference type="AlphaFoldDB" id="A0A6J5XDJ3"/>
<feature type="chain" id="PRO_5027102237" evidence="2">
    <location>
        <begin position="23"/>
        <end position="320"/>
    </location>
</feature>
<sequence length="320" mass="33881">MFCAVGLGLAGALPALWGPAPSAPHWVRASRFSPPTPPWPSPFPRPKPKEGTIPFRSRPLSPAPRPPRPHFGGPLSAFCRCLPCPRLAASCPLDSAFCPHSLSCPRRCGPPFPPPPARITNIIRIGFSLFSTRTPVFPMLLVLALGGSPPAPARAASLAVSCTLSSPGGLSGGPADGRAPHTSSYPLLLLLLPPLSHLSPPPERGLFGLPSFVWLYPFCPPPPPTRPSFLLSQRAAFFLLGIAPCTSAPVFSPRRNPLSLGTPMFLLAITPAARWPPWLVAVFLFGSTISAFLPGLPPRLCSPPLVTISVLFPLLCSIRA</sequence>
<dbReference type="Proteomes" id="UP000507245">
    <property type="component" value="Unassembled WGS sequence"/>
</dbReference>
<organism evidence="3 4">
    <name type="scientific">Prunus armeniaca</name>
    <name type="common">Apricot</name>
    <name type="synonym">Armeniaca vulgaris</name>
    <dbReference type="NCBI Taxonomy" id="36596"/>
    <lineage>
        <taxon>Eukaryota</taxon>
        <taxon>Viridiplantae</taxon>
        <taxon>Streptophyta</taxon>
        <taxon>Embryophyta</taxon>
        <taxon>Tracheophyta</taxon>
        <taxon>Spermatophyta</taxon>
        <taxon>Magnoliopsida</taxon>
        <taxon>eudicotyledons</taxon>
        <taxon>Gunneridae</taxon>
        <taxon>Pentapetalae</taxon>
        <taxon>rosids</taxon>
        <taxon>fabids</taxon>
        <taxon>Rosales</taxon>
        <taxon>Rosaceae</taxon>
        <taxon>Amygdaloideae</taxon>
        <taxon>Amygdaleae</taxon>
        <taxon>Prunus</taxon>
    </lineage>
</organism>
<keyword evidence="2" id="KW-0732">Signal</keyword>